<dbReference type="PANTHER" id="PTHR47767">
    <property type="entry name" value="ADHESION G PROTEIN-COUPLED RECEPTOR G7"/>
    <property type="match status" value="1"/>
</dbReference>
<dbReference type="InterPro" id="IPR000832">
    <property type="entry name" value="GPCR_2_secretin-like"/>
</dbReference>
<evidence type="ECO:0000259" key="8">
    <source>
        <dbReference type="PROSITE" id="PS50261"/>
    </source>
</evidence>
<keyword evidence="3 6" id="KW-1133">Transmembrane helix</keyword>
<dbReference type="InterPro" id="IPR053066">
    <property type="entry name" value="ADGR_G7"/>
</dbReference>
<keyword evidence="2 6" id="KW-0812">Transmembrane</keyword>
<dbReference type="Pfam" id="PF01825">
    <property type="entry name" value="GPS"/>
    <property type="match status" value="1"/>
</dbReference>
<dbReference type="Pfam" id="PF00002">
    <property type="entry name" value="7tm_2"/>
    <property type="match status" value="1"/>
</dbReference>
<gene>
    <name evidence="9" type="ORF">Cfor_09026</name>
</gene>
<dbReference type="GO" id="GO:0004930">
    <property type="term" value="F:G protein-coupled receptor activity"/>
    <property type="evidence" value="ECO:0007669"/>
    <property type="project" value="InterPro"/>
</dbReference>
<organism evidence="9 10">
    <name type="scientific">Coptotermes formosanus</name>
    <name type="common">Formosan subterranean termite</name>
    <dbReference type="NCBI Taxonomy" id="36987"/>
    <lineage>
        <taxon>Eukaryota</taxon>
        <taxon>Metazoa</taxon>
        <taxon>Ecdysozoa</taxon>
        <taxon>Arthropoda</taxon>
        <taxon>Hexapoda</taxon>
        <taxon>Insecta</taxon>
        <taxon>Pterygota</taxon>
        <taxon>Neoptera</taxon>
        <taxon>Polyneoptera</taxon>
        <taxon>Dictyoptera</taxon>
        <taxon>Blattodea</taxon>
        <taxon>Blattoidea</taxon>
        <taxon>Termitoidae</taxon>
        <taxon>Rhinotermitidae</taxon>
        <taxon>Coptotermes</taxon>
    </lineage>
</organism>
<evidence type="ECO:0000256" key="6">
    <source>
        <dbReference type="SAM" id="Phobius"/>
    </source>
</evidence>
<feature type="transmembrane region" description="Helical" evidence="6">
    <location>
        <begin position="956"/>
        <end position="974"/>
    </location>
</feature>
<feature type="transmembrane region" description="Helical" evidence="6">
    <location>
        <begin position="880"/>
        <end position="899"/>
    </location>
</feature>
<dbReference type="PROSITE" id="PS50221">
    <property type="entry name" value="GAIN_B"/>
    <property type="match status" value="1"/>
</dbReference>
<proteinExistence type="predicted"/>
<dbReference type="InterPro" id="IPR046338">
    <property type="entry name" value="GAIN_dom_sf"/>
</dbReference>
<dbReference type="GO" id="GO:0007166">
    <property type="term" value="P:cell surface receptor signaling pathway"/>
    <property type="evidence" value="ECO:0007669"/>
    <property type="project" value="InterPro"/>
</dbReference>
<accession>A0A6L2Q527</accession>
<feature type="transmembrane region" description="Helical" evidence="6">
    <location>
        <begin position="844"/>
        <end position="868"/>
    </location>
</feature>
<dbReference type="SMART" id="SM00034">
    <property type="entry name" value="CLECT"/>
    <property type="match status" value="1"/>
</dbReference>
<dbReference type="PANTHER" id="PTHR47767:SF1">
    <property type="entry name" value="ADHESION G PROTEIN-COUPLED RECEPTOR G7"/>
    <property type="match status" value="1"/>
</dbReference>
<dbReference type="GO" id="GO:0016020">
    <property type="term" value="C:membrane"/>
    <property type="evidence" value="ECO:0007669"/>
    <property type="project" value="UniProtKB-SubCell"/>
</dbReference>
<dbReference type="SUPFAM" id="SSF81321">
    <property type="entry name" value="Family A G protein-coupled receptor-like"/>
    <property type="match status" value="1"/>
</dbReference>
<dbReference type="InterPro" id="IPR016186">
    <property type="entry name" value="C-type_lectin-like/link_sf"/>
</dbReference>
<dbReference type="Gene3D" id="1.20.1070.10">
    <property type="entry name" value="Rhodopsin 7-helix transmembrane proteins"/>
    <property type="match status" value="1"/>
</dbReference>
<feature type="domain" description="GAIN-B" evidence="7">
    <location>
        <begin position="672"/>
        <end position="836"/>
    </location>
</feature>
<comment type="caution">
    <text evidence="9">The sequence shown here is derived from an EMBL/GenBank/DDBJ whole genome shotgun (WGS) entry which is preliminary data.</text>
</comment>
<dbReference type="Gene3D" id="3.10.100.10">
    <property type="entry name" value="Mannose-Binding Protein A, subunit A"/>
    <property type="match status" value="1"/>
</dbReference>
<feature type="transmembrane region" description="Helical" evidence="6">
    <location>
        <begin position="994"/>
        <end position="1017"/>
    </location>
</feature>
<dbReference type="InterPro" id="IPR057244">
    <property type="entry name" value="GAIN_B"/>
</dbReference>
<feature type="transmembrane region" description="Helical" evidence="6">
    <location>
        <begin position="1043"/>
        <end position="1063"/>
    </location>
</feature>
<name>A0A6L2Q527_COPFO</name>
<evidence type="ECO:0000256" key="4">
    <source>
        <dbReference type="ARBA" id="ARBA00023136"/>
    </source>
</evidence>
<keyword evidence="4 6" id="KW-0472">Membrane</keyword>
<evidence type="ECO:0000313" key="10">
    <source>
        <dbReference type="Proteomes" id="UP000502823"/>
    </source>
</evidence>
<evidence type="ECO:0000256" key="2">
    <source>
        <dbReference type="ARBA" id="ARBA00022692"/>
    </source>
</evidence>
<evidence type="ECO:0008006" key="11">
    <source>
        <dbReference type="Google" id="ProtNLM"/>
    </source>
</evidence>
<dbReference type="InParanoid" id="A0A6L2Q527"/>
<dbReference type="Proteomes" id="UP000502823">
    <property type="component" value="Unassembled WGS sequence"/>
</dbReference>
<evidence type="ECO:0000256" key="5">
    <source>
        <dbReference type="ARBA" id="ARBA00023157"/>
    </source>
</evidence>
<keyword evidence="5" id="KW-1015">Disulfide bond</keyword>
<protein>
    <recommendedName>
        <fullName evidence="11">G-protein coupled receptors family 2 profile 2 domain-containing protein</fullName>
    </recommendedName>
</protein>
<feature type="transmembrane region" description="Helical" evidence="6">
    <location>
        <begin position="1069"/>
        <end position="1090"/>
    </location>
</feature>
<dbReference type="InterPro" id="IPR016187">
    <property type="entry name" value="CTDL_fold"/>
</dbReference>
<dbReference type="InterPro" id="IPR017981">
    <property type="entry name" value="GPCR_2-like_7TM"/>
</dbReference>
<evidence type="ECO:0000256" key="3">
    <source>
        <dbReference type="ARBA" id="ARBA00022989"/>
    </source>
</evidence>
<dbReference type="InterPro" id="IPR000203">
    <property type="entry name" value="GPS"/>
</dbReference>
<dbReference type="Gene3D" id="2.60.220.50">
    <property type="match status" value="1"/>
</dbReference>
<dbReference type="FunCoup" id="A0A6L2Q527">
    <property type="interactions" value="49"/>
</dbReference>
<dbReference type="AlphaFoldDB" id="A0A6L2Q527"/>
<dbReference type="PROSITE" id="PS50261">
    <property type="entry name" value="G_PROTEIN_RECEP_F2_4"/>
    <property type="match status" value="1"/>
</dbReference>
<dbReference type="OrthoDB" id="10037534at2759"/>
<feature type="transmembrane region" description="Helical" evidence="6">
    <location>
        <begin position="911"/>
        <end position="935"/>
    </location>
</feature>
<dbReference type="EMBL" id="BLKM01001294">
    <property type="protein sequence ID" value="GFG39969.1"/>
    <property type="molecule type" value="Genomic_DNA"/>
</dbReference>
<comment type="subcellular location">
    <subcellularLocation>
        <location evidence="1">Membrane</location>
        <topology evidence="1">Multi-pass membrane protein</topology>
    </subcellularLocation>
</comment>
<feature type="domain" description="G-protein coupled receptors family 2 profile 2" evidence="8">
    <location>
        <begin position="842"/>
        <end position="1091"/>
    </location>
</feature>
<evidence type="ECO:0000313" key="9">
    <source>
        <dbReference type="EMBL" id="GFG39969.1"/>
    </source>
</evidence>
<sequence length="1145" mass="129014">MDSIPWLGNLLKNDALVSSLAQEWVGCPENFSHVSNKCIYVGPHTDWFSAVKECHQAQANITLINTKVNELMSIVTVLINKNISSLWIEARRSASFHPITYHLPSSIYYGKNIMEPENSVDGLITKWMANEPALNEEDHCVVLILYNTVDGGAEINAKLDKCGKAVHNFVCITYPCLNQDVKCGRQSTNVHKKMSQEHGILLSPKLDIRKENNKYFLDVYSPEELWNSRENTKRITNPVCVIEDGNPLIDNVCLLHQDKVLSWTSENSTLENTVQYSISKVVFRIISENEGYIICRAFVAETMNEIMTTKQLFRSNIKNHVFSVTLCYRIKICSLRWCEPTYSLQNWVSLAESLSRELKTYKEFGKITVRAIRMSGRTENTVTLIFRIIIVSSTSAGETETDYNHLNNLYSRLQIIASNNSDDLVEVLYVRSSKYCHEEKTYGNKILHWPVATIGQIVLPSELCINWEGVPVQRRCIGDFVVGAFWSDENEDNRTQYECEEPTLRTSFLHKLSFQGKIKNATKTLMKLLFALTSQNTSMFGNIPHFTPAEIQYTANTLASLQHNILHGSDLPIIANITDAILRSSVTKPENNMVEKKMMHRVSNASNVILDSVDHMLNNVKLNNKETSLIVTPRFVTLVMDIESHSRTNGEIQGLAALKPSRYPDNYFMEEDIVTVSWNDSVKTLLSLGVSTAVLVPPQLTLQQTHTCSSSHLETCSGTKKHRLVINLFWHQGLFASNIARIRTPLHVVSVTLDGVKHPDLNPPLTLLFDSPHTIHSHGRKCVFWDFEANSGLGNWSDIGCSPAVRRSDNDTLMTDICICTHLTHFGQLLSPTLEEEINTALDIITIVGCSVSLLGLFGIAVTAIVFPEWRHGASRKIQLHLSTSLAILMSVFLANSYLFPSPNESQFCLLLGVALHFSLVSTFCWMLVAAWFQYLRLTKPLASLYRTPHILLKTAVFAWGFPFVPCGTLLIVSPSSYNSPQCYPTGLAHYLSVIAPISIIVSLNIAMFVLIICSIYKVGNSGVHADCGLQYIKSHQSKQHVAYRRLSTLIFLFFLLGLSWIFGIWKFSYLFCCTTTVQGFAFFVFFVALEKNARAKWSNLFAKNKTEPVHPLCNRNSSVSVTKRMSRGYQRTSRNTISTLSSLS</sequence>
<reference evidence="10" key="1">
    <citation type="submission" date="2020-01" db="EMBL/GenBank/DDBJ databases">
        <title>Draft genome sequence of the Termite Coptotermes fromosanus.</title>
        <authorList>
            <person name="Itakura S."/>
            <person name="Yosikawa Y."/>
            <person name="Umezawa K."/>
        </authorList>
    </citation>
    <scope>NUCLEOTIDE SEQUENCE [LARGE SCALE GENOMIC DNA]</scope>
</reference>
<keyword evidence="10" id="KW-1185">Reference proteome</keyword>
<dbReference type="CDD" id="cd00037">
    <property type="entry name" value="CLECT"/>
    <property type="match status" value="1"/>
</dbReference>
<evidence type="ECO:0000259" key="7">
    <source>
        <dbReference type="PROSITE" id="PS50221"/>
    </source>
</evidence>
<dbReference type="SMART" id="SM00303">
    <property type="entry name" value="GPS"/>
    <property type="match status" value="1"/>
</dbReference>
<evidence type="ECO:0000256" key="1">
    <source>
        <dbReference type="ARBA" id="ARBA00004141"/>
    </source>
</evidence>
<dbReference type="InterPro" id="IPR001304">
    <property type="entry name" value="C-type_lectin-like"/>
</dbReference>
<dbReference type="SUPFAM" id="SSF56436">
    <property type="entry name" value="C-type lectin-like"/>
    <property type="match status" value="1"/>
</dbReference>